<comment type="function">
    <text evidence="3">Acyl-CoA synthases catalyze the initial reaction in fatty acid metabolism, by forming a thioester with CoA. Has some preference toward medium-chain substrates. Plays a role in adipocyte differentiation.</text>
</comment>
<feature type="region of interest" description="Disordered" evidence="7">
    <location>
        <begin position="1"/>
        <end position="20"/>
    </location>
</feature>
<keyword evidence="2 11" id="KW-0436">Ligase</keyword>
<evidence type="ECO:0000256" key="1">
    <source>
        <dbReference type="ARBA" id="ARBA00006432"/>
    </source>
</evidence>
<proteinExistence type="inferred from homology"/>
<dbReference type="Gene3D" id="3.30.300.30">
    <property type="match status" value="1"/>
</dbReference>
<feature type="domain" description="AMP-binding enzyme C-terminal" evidence="9">
    <location>
        <begin position="479"/>
        <end position="555"/>
    </location>
</feature>
<sequence>MAYARGTHPDTTGGMANPPLTSCSDTVVKRLLWWAKEEADDPDAFIQVSSGPDKKKLSKVELLQMASKFSHMLKKSGLAFETIANSLPNSLERVVTDLGIILAGGTVMNTHPAETNPDGYYSLLKQSEAKAVIVYPRKDSKEWSLIEKNIGSKPVVHGVVYEYNCDEAPEVRKIIVVSRLDVWQDKHLEDTPAFMTKVEKLEYTFVNTEVAADQLAYIFTTRGNNTGKKKLVPRSHSSLISLGHSFCGLTNFKKEYLSYFNSSPFGSMSGFPYPFFIYGLSVTFIDETESKEDQEKAFLRYWKSICNKRMTLPFPPNFLAETVSRNPNAYLGTHESMVTGFSLTTWQSLKLLGTSWGGILYVYQTAETGIISKQIFFDALLYNDGDCGVPETGVQIRITDSQGLTIGPEQVGHIEVKSPNFYDGKLKSIEKEREESLTADGWFRTNDLGYLSRMGRLIFKARKCDVIFHNSVIVYPRLVEMAIKQCAGVLHAVAVPVPNRTSYQDICAFVVPHSENPATSADVLKFMRRFSTDPDRGEMPVPQHVLIMAGLPKDRDNHDEFDRRLLKKWALDHFLTKERSANVPVII</sequence>
<comment type="catalytic activity">
    <reaction evidence="6">
        <text>a medium-chain fatty acid + ATP + CoA = a medium-chain fatty acyl-CoA + AMP + diphosphate</text>
        <dbReference type="Rhea" id="RHEA:48340"/>
        <dbReference type="ChEBI" id="CHEBI:30616"/>
        <dbReference type="ChEBI" id="CHEBI:33019"/>
        <dbReference type="ChEBI" id="CHEBI:57287"/>
        <dbReference type="ChEBI" id="CHEBI:59558"/>
        <dbReference type="ChEBI" id="CHEBI:90546"/>
        <dbReference type="ChEBI" id="CHEBI:456215"/>
        <dbReference type="EC" id="6.2.1.2"/>
    </reaction>
</comment>
<evidence type="ECO:0000256" key="4">
    <source>
        <dbReference type="ARBA" id="ARBA00039638"/>
    </source>
</evidence>
<keyword evidence="10" id="KW-1185">Reference proteome</keyword>
<dbReference type="InterPro" id="IPR025110">
    <property type="entry name" value="AMP-bd_C"/>
</dbReference>
<evidence type="ECO:0000313" key="11">
    <source>
        <dbReference type="RefSeq" id="XP_005090131.1"/>
    </source>
</evidence>
<evidence type="ECO:0000256" key="5">
    <source>
        <dbReference type="ARBA" id="ARBA00047319"/>
    </source>
</evidence>
<dbReference type="InterPro" id="IPR045851">
    <property type="entry name" value="AMP-bd_C_sf"/>
</dbReference>
<dbReference type="InterPro" id="IPR000873">
    <property type="entry name" value="AMP-dep_synth/lig_dom"/>
</dbReference>
<evidence type="ECO:0000259" key="8">
    <source>
        <dbReference type="Pfam" id="PF00501"/>
    </source>
</evidence>
<comment type="catalytic activity">
    <reaction evidence="5">
        <text>octanoate + ATP + CoA = octanoyl-CoA + AMP + diphosphate</text>
        <dbReference type="Rhea" id="RHEA:33631"/>
        <dbReference type="ChEBI" id="CHEBI:25646"/>
        <dbReference type="ChEBI" id="CHEBI:30616"/>
        <dbReference type="ChEBI" id="CHEBI:33019"/>
        <dbReference type="ChEBI" id="CHEBI:57287"/>
        <dbReference type="ChEBI" id="CHEBI:57386"/>
        <dbReference type="ChEBI" id="CHEBI:456215"/>
    </reaction>
</comment>
<evidence type="ECO:0000256" key="3">
    <source>
        <dbReference type="ARBA" id="ARBA00037247"/>
    </source>
</evidence>
<evidence type="ECO:0000256" key="2">
    <source>
        <dbReference type="ARBA" id="ARBA00022598"/>
    </source>
</evidence>
<dbReference type="Proteomes" id="UP000694888">
    <property type="component" value="Unplaced"/>
</dbReference>
<dbReference type="RefSeq" id="XP_005090131.1">
    <property type="nucleotide sequence ID" value="XM_005090074.2"/>
</dbReference>
<accession>A0ABM0JBX5</accession>
<feature type="domain" description="AMP-dependent synthetase/ligase" evidence="8">
    <location>
        <begin position="41"/>
        <end position="421"/>
    </location>
</feature>
<dbReference type="InterPro" id="IPR042099">
    <property type="entry name" value="ANL_N_sf"/>
</dbReference>
<gene>
    <name evidence="11" type="primary">LOC101851314</name>
</gene>
<dbReference type="Pfam" id="PF13193">
    <property type="entry name" value="AMP-binding_C"/>
    <property type="match status" value="1"/>
</dbReference>
<protein>
    <recommendedName>
        <fullName evidence="4">Medium-chain acyl-CoA ligase ACSF2, mitochondrial</fullName>
    </recommendedName>
</protein>
<comment type="similarity">
    <text evidence="1">Belongs to the ATP-dependent AMP-binding enzyme family.</text>
</comment>
<evidence type="ECO:0000256" key="7">
    <source>
        <dbReference type="SAM" id="MobiDB-lite"/>
    </source>
</evidence>
<dbReference type="SUPFAM" id="SSF56801">
    <property type="entry name" value="Acetyl-CoA synthetase-like"/>
    <property type="match status" value="1"/>
</dbReference>
<organism evidence="10 11">
    <name type="scientific">Aplysia californica</name>
    <name type="common">California sea hare</name>
    <dbReference type="NCBI Taxonomy" id="6500"/>
    <lineage>
        <taxon>Eukaryota</taxon>
        <taxon>Metazoa</taxon>
        <taxon>Spiralia</taxon>
        <taxon>Lophotrochozoa</taxon>
        <taxon>Mollusca</taxon>
        <taxon>Gastropoda</taxon>
        <taxon>Heterobranchia</taxon>
        <taxon>Euthyneura</taxon>
        <taxon>Tectipleura</taxon>
        <taxon>Aplysiida</taxon>
        <taxon>Aplysioidea</taxon>
        <taxon>Aplysiidae</taxon>
        <taxon>Aplysia</taxon>
    </lineage>
</organism>
<dbReference type="PANTHER" id="PTHR43201">
    <property type="entry name" value="ACYL-COA SYNTHETASE"/>
    <property type="match status" value="1"/>
</dbReference>
<dbReference type="GO" id="GO:0016874">
    <property type="term" value="F:ligase activity"/>
    <property type="evidence" value="ECO:0007669"/>
    <property type="project" value="UniProtKB-KW"/>
</dbReference>
<evidence type="ECO:0000256" key="6">
    <source>
        <dbReference type="ARBA" id="ARBA00048277"/>
    </source>
</evidence>
<name>A0ABM0JBX5_APLCA</name>
<evidence type="ECO:0000313" key="10">
    <source>
        <dbReference type="Proteomes" id="UP000694888"/>
    </source>
</evidence>
<dbReference type="PANTHER" id="PTHR43201:SF5">
    <property type="entry name" value="MEDIUM-CHAIN ACYL-COA LIGASE ACSF2, MITOCHONDRIAL"/>
    <property type="match status" value="1"/>
</dbReference>
<dbReference type="Pfam" id="PF00501">
    <property type="entry name" value="AMP-binding"/>
    <property type="match status" value="1"/>
</dbReference>
<reference evidence="11" key="1">
    <citation type="submission" date="2025-08" db="UniProtKB">
        <authorList>
            <consortium name="RefSeq"/>
        </authorList>
    </citation>
    <scope>IDENTIFICATION</scope>
</reference>
<dbReference type="Gene3D" id="3.40.50.12780">
    <property type="entry name" value="N-terminal domain of ligase-like"/>
    <property type="match status" value="1"/>
</dbReference>
<evidence type="ECO:0000259" key="9">
    <source>
        <dbReference type="Pfam" id="PF13193"/>
    </source>
</evidence>
<dbReference type="GeneID" id="101851314"/>